<protein>
    <submittedName>
        <fullName evidence="2">Uncharacterized protein</fullName>
    </submittedName>
</protein>
<accession>A0A1L9C4U7</accession>
<gene>
    <name evidence="2" type="ORF">MPF_0338</name>
</gene>
<keyword evidence="1" id="KW-0812">Transmembrane</keyword>
<organism evidence="2 3">
    <name type="scientific">Methanohalophilus portucalensis FDF-1</name>
    <dbReference type="NCBI Taxonomy" id="523843"/>
    <lineage>
        <taxon>Archaea</taxon>
        <taxon>Methanobacteriati</taxon>
        <taxon>Methanobacteriota</taxon>
        <taxon>Stenosarchaea group</taxon>
        <taxon>Methanomicrobia</taxon>
        <taxon>Methanosarcinales</taxon>
        <taxon>Methanosarcinaceae</taxon>
        <taxon>Methanohalophilus</taxon>
    </lineage>
</organism>
<dbReference type="EMBL" id="JWTK01000002">
    <property type="protein sequence ID" value="OJH49550.1"/>
    <property type="molecule type" value="Genomic_DNA"/>
</dbReference>
<keyword evidence="1" id="KW-1133">Transmembrane helix</keyword>
<evidence type="ECO:0000313" key="3">
    <source>
        <dbReference type="Proteomes" id="UP000185713"/>
    </source>
</evidence>
<feature type="transmembrane region" description="Helical" evidence="1">
    <location>
        <begin position="20"/>
        <end position="40"/>
    </location>
</feature>
<sequence>MEMKRKSAFAYSASRYSSSACLLMNSLFIATTIIVKTIIYKINPYQIIQGFLPDKDYLGNPEDVNYPSLPEGACK</sequence>
<keyword evidence="1" id="KW-0472">Membrane</keyword>
<evidence type="ECO:0000313" key="2">
    <source>
        <dbReference type="EMBL" id="OJH49550.1"/>
    </source>
</evidence>
<dbReference type="Proteomes" id="UP000185713">
    <property type="component" value="Unassembled WGS sequence"/>
</dbReference>
<proteinExistence type="predicted"/>
<comment type="caution">
    <text evidence="2">The sequence shown here is derived from an EMBL/GenBank/DDBJ whole genome shotgun (WGS) entry which is preliminary data.</text>
</comment>
<name>A0A1L9C4U7_9EURY</name>
<reference evidence="2 3" key="1">
    <citation type="submission" date="2014-12" db="EMBL/GenBank/DDBJ databases">
        <title>The genome sequence of Methanohalophilus portucalensis strain FDF1.</title>
        <authorList>
            <person name="Lai M.-C."/>
            <person name="Lai S.-J."/>
        </authorList>
    </citation>
    <scope>NUCLEOTIDE SEQUENCE [LARGE SCALE GENOMIC DNA]</scope>
    <source>
        <strain evidence="2 3">FDF-1</strain>
    </source>
</reference>
<evidence type="ECO:0000256" key="1">
    <source>
        <dbReference type="SAM" id="Phobius"/>
    </source>
</evidence>
<dbReference type="AlphaFoldDB" id="A0A1L9C4U7"/>